<dbReference type="EMBL" id="LYUD01000122">
    <property type="protein sequence ID" value="OAZ70418.1"/>
    <property type="molecule type" value="Genomic_DNA"/>
</dbReference>
<evidence type="ECO:0000259" key="1">
    <source>
        <dbReference type="Pfam" id="PF13276"/>
    </source>
</evidence>
<dbReference type="PANTHER" id="PTHR46889">
    <property type="entry name" value="TRANSPOSASE INSF FOR INSERTION SEQUENCE IS3B-RELATED"/>
    <property type="match status" value="1"/>
</dbReference>
<organism evidence="2 3">
    <name type="scientific">Acetobacter pasteurianus</name>
    <name type="common">Acetobacter turbidans</name>
    <dbReference type="NCBI Taxonomy" id="438"/>
    <lineage>
        <taxon>Bacteria</taxon>
        <taxon>Pseudomonadati</taxon>
        <taxon>Pseudomonadota</taxon>
        <taxon>Alphaproteobacteria</taxon>
        <taxon>Acetobacterales</taxon>
        <taxon>Acetobacteraceae</taxon>
        <taxon>Acetobacter</taxon>
    </lineage>
</organism>
<dbReference type="Proteomes" id="UP000093796">
    <property type="component" value="Unassembled WGS sequence"/>
</dbReference>
<evidence type="ECO:0000313" key="3">
    <source>
        <dbReference type="Proteomes" id="UP000093796"/>
    </source>
</evidence>
<dbReference type="InterPro" id="IPR050900">
    <property type="entry name" value="Transposase_IS3/IS150/IS904"/>
</dbReference>
<sequence>MLQGGRPPHLVQAMTRFIDEHRQTYGVGSICRVLPIAPSVYYATVVRQKNPCVRSQKDKELSDEIRRVWNDNFCVYGARKVWHQLRREGRTIARCTVERLMRLKGVIRGKGIRTTRPDPQRPCPQDLVQRQFHAPAPNRLVLCIWGRCMRQRTDFAEVATPAKSGRGRVGNRQTIMGRLVQQSAAPVLHWKHPASRSTLLCTTEITCFSRLNQIKNVSTKPGVIQIRMSRHHAAGH</sequence>
<accession>A0A1A0D528</accession>
<dbReference type="AlphaFoldDB" id="A0A1A0D528"/>
<protein>
    <submittedName>
        <fullName evidence="2">Transposase for insertion sequence element IS3411</fullName>
    </submittedName>
</protein>
<dbReference type="InterPro" id="IPR025948">
    <property type="entry name" value="HTH-like_dom"/>
</dbReference>
<feature type="domain" description="HTH-like" evidence="1">
    <location>
        <begin position="58"/>
        <end position="106"/>
    </location>
</feature>
<gene>
    <name evidence="2" type="ORF">SRCM100623_02297</name>
</gene>
<dbReference type="PATRIC" id="fig|438.15.peg.2543"/>
<evidence type="ECO:0000313" key="2">
    <source>
        <dbReference type="EMBL" id="OAZ70418.1"/>
    </source>
</evidence>
<reference evidence="2 3" key="1">
    <citation type="submission" date="2016-05" db="EMBL/GenBank/DDBJ databases">
        <title>Genome sequencing of Acetobacter pasteurianus strain SRCM100623.</title>
        <authorList>
            <person name="Song Y.R."/>
        </authorList>
    </citation>
    <scope>NUCLEOTIDE SEQUENCE [LARGE SCALE GENOMIC DNA]</scope>
    <source>
        <strain evidence="2 3">SRCM100623</strain>
    </source>
</reference>
<dbReference type="OrthoDB" id="9803878at2"/>
<name>A0A1A0D528_ACEPA</name>
<dbReference type="PANTHER" id="PTHR46889:SF4">
    <property type="entry name" value="TRANSPOSASE INSO FOR INSERTION SEQUENCE ELEMENT IS911B-RELATED"/>
    <property type="match status" value="1"/>
</dbReference>
<dbReference type="Pfam" id="PF13276">
    <property type="entry name" value="HTH_21"/>
    <property type="match status" value="1"/>
</dbReference>
<proteinExistence type="predicted"/>
<comment type="caution">
    <text evidence="2">The sequence shown here is derived from an EMBL/GenBank/DDBJ whole genome shotgun (WGS) entry which is preliminary data.</text>
</comment>